<comment type="caution">
    <text evidence="4">The sequence shown here is derived from an EMBL/GenBank/DDBJ whole genome shotgun (WGS) entry which is preliminary data.</text>
</comment>
<evidence type="ECO:0000259" key="3">
    <source>
        <dbReference type="PROSITE" id="PS50975"/>
    </source>
</evidence>
<dbReference type="Pfam" id="PF08443">
    <property type="entry name" value="RimK"/>
    <property type="match status" value="1"/>
</dbReference>
<evidence type="ECO:0000256" key="1">
    <source>
        <dbReference type="PROSITE-ProRule" id="PRU00409"/>
    </source>
</evidence>
<keyword evidence="1" id="KW-0067">ATP-binding</keyword>
<proteinExistence type="predicted"/>
<dbReference type="Proteomes" id="UP001500740">
    <property type="component" value="Unassembled WGS sequence"/>
</dbReference>
<dbReference type="SUPFAM" id="SSF56059">
    <property type="entry name" value="Glutathione synthetase ATP-binding domain-like"/>
    <property type="match status" value="1"/>
</dbReference>
<dbReference type="Gene3D" id="3.30.1490.20">
    <property type="entry name" value="ATP-grasp fold, A domain"/>
    <property type="match status" value="1"/>
</dbReference>
<dbReference type="InterPro" id="IPR013651">
    <property type="entry name" value="ATP-grasp_RimK-type"/>
</dbReference>
<gene>
    <name evidence="4" type="ORF">GCM10008935_25200</name>
</gene>
<dbReference type="PANTHER" id="PTHR21621:SF0">
    <property type="entry name" value="BETA-CITRYLGLUTAMATE SYNTHASE B-RELATED"/>
    <property type="match status" value="1"/>
</dbReference>
<dbReference type="InterPro" id="IPR005479">
    <property type="entry name" value="CPAse_ATP-bd"/>
</dbReference>
<dbReference type="Gene3D" id="3.30.70.100">
    <property type="match status" value="1"/>
</dbReference>
<evidence type="ECO:0000313" key="4">
    <source>
        <dbReference type="EMBL" id="GAA0468326.1"/>
    </source>
</evidence>
<keyword evidence="5" id="KW-1185">Reference proteome</keyword>
<dbReference type="Pfam" id="PF02786">
    <property type="entry name" value="CPSase_L_D2"/>
    <property type="match status" value="1"/>
</dbReference>
<keyword evidence="2" id="KW-0175">Coiled coil</keyword>
<dbReference type="PROSITE" id="PS50975">
    <property type="entry name" value="ATP_GRASP"/>
    <property type="match status" value="1"/>
</dbReference>
<dbReference type="PANTHER" id="PTHR21621">
    <property type="entry name" value="RIBOSOMAL PROTEIN S6 MODIFICATION PROTEIN"/>
    <property type="match status" value="1"/>
</dbReference>
<dbReference type="InterPro" id="IPR013815">
    <property type="entry name" value="ATP_grasp_subdomain_1"/>
</dbReference>
<dbReference type="EMBL" id="BAAACZ010000024">
    <property type="protein sequence ID" value="GAA0468326.1"/>
    <property type="molecule type" value="Genomic_DNA"/>
</dbReference>
<organism evidence="4 5">
    <name type="scientific">Alkalibacillus silvisoli</name>
    <dbReference type="NCBI Taxonomy" id="392823"/>
    <lineage>
        <taxon>Bacteria</taxon>
        <taxon>Bacillati</taxon>
        <taxon>Bacillota</taxon>
        <taxon>Bacilli</taxon>
        <taxon>Bacillales</taxon>
        <taxon>Bacillaceae</taxon>
        <taxon>Alkalibacillus</taxon>
    </lineage>
</organism>
<feature type="coiled-coil region" evidence="2">
    <location>
        <begin position="474"/>
        <end position="511"/>
    </location>
</feature>
<dbReference type="InterPro" id="IPR011761">
    <property type="entry name" value="ATP-grasp"/>
</dbReference>
<evidence type="ECO:0000256" key="2">
    <source>
        <dbReference type="SAM" id="Coils"/>
    </source>
</evidence>
<protein>
    <recommendedName>
        <fullName evidence="3">ATP-grasp domain-containing protein</fullName>
    </recommendedName>
</protein>
<evidence type="ECO:0000313" key="5">
    <source>
        <dbReference type="Proteomes" id="UP001500740"/>
    </source>
</evidence>
<reference evidence="5" key="1">
    <citation type="journal article" date="2019" name="Int. J. Syst. Evol. Microbiol.">
        <title>The Global Catalogue of Microorganisms (GCM) 10K type strain sequencing project: providing services to taxonomists for standard genome sequencing and annotation.</title>
        <authorList>
            <consortium name="The Broad Institute Genomics Platform"/>
            <consortium name="The Broad Institute Genome Sequencing Center for Infectious Disease"/>
            <person name="Wu L."/>
            <person name="Ma J."/>
        </authorList>
    </citation>
    <scope>NUCLEOTIDE SEQUENCE [LARGE SCALE GENOMIC DNA]</scope>
    <source>
        <strain evidence="5">JCM 14193</strain>
    </source>
</reference>
<feature type="domain" description="ATP-grasp" evidence="3">
    <location>
        <begin position="91"/>
        <end position="343"/>
    </location>
</feature>
<dbReference type="RefSeq" id="WP_343784076.1">
    <property type="nucleotide sequence ID" value="NZ_BAAACZ010000024.1"/>
</dbReference>
<sequence length="519" mass="58876">MEDNYKWLPQLENSIPKSAYGYGVSIYSIALEGWRRGLQLSFSNLYHKGSQKYVLKYTLSDGNNSVSFRHTRSSKVSTKAVNICVDKDLTKQYLKKAGVPTPEGKAFDKGTDFTELNKIAHEIGYPVTIKPVDGKGGKGVFGNINSDHDLNESIKYLIEDLGSENIIIEKYITGEDYRVFVVGEKAVGAFRRLPANVVGNGTDTIEKLLADKNAKRVEIPGMYKKPITITREVHKMLRSKGYTMKSVPSKGEFVALKTKNNVSSGGDPIEASHELTEEMKNIAVNAVKAVPGLVQAGVDLIVNHDENYGVVLEMNSKPSIRNHLYPMIGEAPDIPKELIDYYFPETINKGYVSDKPLFYFEYDPVKQLVLENNVKELLISNHPTGAFIVKKIHLLGSFKEDITINWLKKLFNRYKLHGSVEFLKTTSVELKITANEENYNEFIMELTNKKSKNIIVESFEIEDYNEPISIGFNLKESKALVKENKNLKKQLEKNRKELNKLKQQYSKKRILKFLKINKE</sequence>
<name>A0ABP3K062_9BACI</name>
<accession>A0ABP3K062</accession>
<keyword evidence="1" id="KW-0547">Nucleotide-binding</keyword>
<dbReference type="Gene3D" id="3.30.470.20">
    <property type="entry name" value="ATP-grasp fold, B domain"/>
    <property type="match status" value="2"/>
</dbReference>